<dbReference type="RefSeq" id="WP_221934175.1">
    <property type="nucleotide sequence ID" value="NZ_VJND01000001.1"/>
</dbReference>
<protein>
    <submittedName>
        <fullName evidence="2">Nucleotidyltransferase domain protein</fullName>
    </submittedName>
</protein>
<dbReference type="Proteomes" id="UP000320225">
    <property type="component" value="Unassembled WGS sequence"/>
</dbReference>
<comment type="caution">
    <text evidence="2">The sequence shown here is derived from an EMBL/GenBank/DDBJ whole genome shotgun (WGS) entry which is preliminary data.</text>
</comment>
<keyword evidence="3" id="KW-1185">Reference proteome</keyword>
<dbReference type="Gene3D" id="3.30.460.10">
    <property type="entry name" value="Beta Polymerase, domain 2"/>
    <property type="match status" value="1"/>
</dbReference>
<feature type="domain" description="Polymerase nucleotidyl transferase" evidence="1">
    <location>
        <begin position="11"/>
        <end position="90"/>
    </location>
</feature>
<sequence length="98" mass="10943">MMLDLTPEQLDTVRRILDAHIPGRAVRVFGSRAAERAKPHSDLDLLIPGPPLDDQVRAALVAAFEESDLPFRVDLVQERDIPHSSRARLEQEAVTLIP</sequence>
<gene>
    <name evidence="2" type="ORF">Tsedi_00193</name>
</gene>
<dbReference type="GO" id="GO:0016779">
    <property type="term" value="F:nucleotidyltransferase activity"/>
    <property type="evidence" value="ECO:0007669"/>
    <property type="project" value="InterPro"/>
</dbReference>
<dbReference type="InterPro" id="IPR002934">
    <property type="entry name" value="Polymerase_NTP_transf_dom"/>
</dbReference>
<reference evidence="2 3" key="1">
    <citation type="submission" date="2019-07" db="EMBL/GenBank/DDBJ databases">
        <title>Tepidimonas sediminis YIM 72259 draft genome.</title>
        <authorList>
            <person name="Da Costa M.S."/>
            <person name="Froufe H.J.C."/>
            <person name="Egas C."/>
            <person name="Albuquerque L."/>
        </authorList>
    </citation>
    <scope>NUCLEOTIDE SEQUENCE [LARGE SCALE GENOMIC DNA]</scope>
    <source>
        <strain evidence="2 3">YIM 72259</strain>
    </source>
</reference>
<evidence type="ECO:0000313" key="2">
    <source>
        <dbReference type="EMBL" id="TSE27360.1"/>
    </source>
</evidence>
<evidence type="ECO:0000313" key="3">
    <source>
        <dbReference type="Proteomes" id="UP000320225"/>
    </source>
</evidence>
<organism evidence="2 3">
    <name type="scientific">Tepidimonas sediminis</name>
    <dbReference type="NCBI Taxonomy" id="2588941"/>
    <lineage>
        <taxon>Bacteria</taxon>
        <taxon>Pseudomonadati</taxon>
        <taxon>Pseudomonadota</taxon>
        <taxon>Betaproteobacteria</taxon>
        <taxon>Burkholderiales</taxon>
        <taxon>Tepidimonas</taxon>
    </lineage>
</organism>
<dbReference type="EMBL" id="VJND01000001">
    <property type="protein sequence ID" value="TSE27360.1"/>
    <property type="molecule type" value="Genomic_DNA"/>
</dbReference>
<accession>A0A554WUU8</accession>
<proteinExistence type="predicted"/>
<dbReference type="AlphaFoldDB" id="A0A554WUU8"/>
<dbReference type="CDD" id="cd05403">
    <property type="entry name" value="NT_KNTase_like"/>
    <property type="match status" value="1"/>
</dbReference>
<keyword evidence="2" id="KW-0808">Transferase</keyword>
<evidence type="ECO:0000259" key="1">
    <source>
        <dbReference type="Pfam" id="PF01909"/>
    </source>
</evidence>
<dbReference type="SUPFAM" id="SSF81301">
    <property type="entry name" value="Nucleotidyltransferase"/>
    <property type="match status" value="1"/>
</dbReference>
<dbReference type="InterPro" id="IPR043519">
    <property type="entry name" value="NT_sf"/>
</dbReference>
<dbReference type="Pfam" id="PF01909">
    <property type="entry name" value="NTP_transf_2"/>
    <property type="match status" value="1"/>
</dbReference>
<name>A0A554WUU8_9BURK</name>